<dbReference type="PANTHER" id="PTHR43818">
    <property type="entry name" value="BCDNA.GH03377"/>
    <property type="match status" value="1"/>
</dbReference>
<evidence type="ECO:0000256" key="1">
    <source>
        <dbReference type="ARBA" id="ARBA00023002"/>
    </source>
</evidence>
<dbReference type="Gene3D" id="3.40.50.720">
    <property type="entry name" value="NAD(P)-binding Rossmann-like Domain"/>
    <property type="match status" value="1"/>
</dbReference>
<dbReference type="InterPro" id="IPR000683">
    <property type="entry name" value="Gfo/Idh/MocA-like_OxRdtase_N"/>
</dbReference>
<evidence type="ECO:0000313" key="6">
    <source>
        <dbReference type="Proteomes" id="UP000265742"/>
    </source>
</evidence>
<evidence type="ECO:0000259" key="3">
    <source>
        <dbReference type="Pfam" id="PF01408"/>
    </source>
</evidence>
<keyword evidence="6" id="KW-1185">Reference proteome</keyword>
<dbReference type="Pfam" id="PF22725">
    <property type="entry name" value="GFO_IDH_MocA_C3"/>
    <property type="match status" value="1"/>
</dbReference>
<reference evidence="6" key="1">
    <citation type="submission" date="2018-09" db="EMBL/GenBank/DDBJ databases">
        <authorList>
            <person name="Kim I."/>
        </authorList>
    </citation>
    <scope>NUCLEOTIDE SEQUENCE [LARGE SCALE GENOMIC DNA]</scope>
    <source>
        <strain evidence="6">DD4a</strain>
    </source>
</reference>
<dbReference type="AlphaFoldDB" id="A0A3A1U2F5"/>
<dbReference type="PANTHER" id="PTHR43818:SF11">
    <property type="entry name" value="BCDNA.GH03377"/>
    <property type="match status" value="1"/>
</dbReference>
<dbReference type="GO" id="GO:0016491">
    <property type="term" value="F:oxidoreductase activity"/>
    <property type="evidence" value="ECO:0007669"/>
    <property type="project" value="UniProtKB-KW"/>
</dbReference>
<protein>
    <submittedName>
        <fullName evidence="5">Gfo/Idh/MocA family oxidoreductase</fullName>
    </submittedName>
</protein>
<dbReference type="Proteomes" id="UP000265742">
    <property type="component" value="Unassembled WGS sequence"/>
</dbReference>
<comment type="caution">
    <text evidence="5">The sequence shown here is derived from an EMBL/GenBank/DDBJ whole genome shotgun (WGS) entry which is preliminary data.</text>
</comment>
<feature type="domain" description="Gfo/Idh/MocA-like oxidoreductase N-terminal" evidence="3">
    <location>
        <begin position="10"/>
        <end position="124"/>
    </location>
</feature>
<dbReference type="InterPro" id="IPR036291">
    <property type="entry name" value="NAD(P)-bd_dom_sf"/>
</dbReference>
<dbReference type="SUPFAM" id="SSF55347">
    <property type="entry name" value="Glyceraldehyde-3-phosphate dehydrogenase-like, C-terminal domain"/>
    <property type="match status" value="1"/>
</dbReference>
<evidence type="ECO:0000313" key="5">
    <source>
        <dbReference type="EMBL" id="RIX30741.1"/>
    </source>
</evidence>
<dbReference type="GO" id="GO:0000166">
    <property type="term" value="F:nucleotide binding"/>
    <property type="evidence" value="ECO:0007669"/>
    <property type="project" value="InterPro"/>
</dbReference>
<dbReference type="RefSeq" id="WP_119481102.1">
    <property type="nucleotide sequence ID" value="NZ_QXTG01000001.1"/>
</dbReference>
<keyword evidence="2" id="KW-0520">NAD</keyword>
<evidence type="ECO:0000259" key="4">
    <source>
        <dbReference type="Pfam" id="PF22725"/>
    </source>
</evidence>
<dbReference type="OrthoDB" id="9776544at2"/>
<gene>
    <name evidence="5" type="ORF">D1781_04870</name>
</gene>
<accession>A0A3A1U2F5</accession>
<dbReference type="SUPFAM" id="SSF51735">
    <property type="entry name" value="NAD(P)-binding Rossmann-fold domains"/>
    <property type="match status" value="1"/>
</dbReference>
<keyword evidence="1" id="KW-0560">Oxidoreductase</keyword>
<dbReference type="InterPro" id="IPR050463">
    <property type="entry name" value="Gfo/Idh/MocA_oxidrdct_glycsds"/>
</dbReference>
<organism evidence="5 6">
    <name type="scientific">Amnibacterium setariae</name>
    <dbReference type="NCBI Taxonomy" id="2306585"/>
    <lineage>
        <taxon>Bacteria</taxon>
        <taxon>Bacillati</taxon>
        <taxon>Actinomycetota</taxon>
        <taxon>Actinomycetes</taxon>
        <taxon>Micrococcales</taxon>
        <taxon>Microbacteriaceae</taxon>
        <taxon>Amnibacterium</taxon>
    </lineage>
</organism>
<evidence type="ECO:0000256" key="2">
    <source>
        <dbReference type="ARBA" id="ARBA00023027"/>
    </source>
</evidence>
<dbReference type="InterPro" id="IPR055170">
    <property type="entry name" value="GFO_IDH_MocA-like_dom"/>
</dbReference>
<dbReference type="EMBL" id="QXTG01000001">
    <property type="protein sequence ID" value="RIX30741.1"/>
    <property type="molecule type" value="Genomic_DNA"/>
</dbReference>
<feature type="domain" description="GFO/IDH/MocA-like oxidoreductase" evidence="4">
    <location>
        <begin position="135"/>
        <end position="269"/>
    </location>
</feature>
<dbReference type="Gene3D" id="3.30.360.10">
    <property type="entry name" value="Dihydrodipicolinate Reductase, domain 2"/>
    <property type="match status" value="1"/>
</dbReference>
<proteinExistence type="predicted"/>
<sequence>MTDAPTTAPLRIGVIGVGVISAQYFASFPSLPGLRLVAVADLDMARAAQVAEEQGVEARTVDELLASDDVDAVLNLTIPAVHVEVGTRILESGKHVFAEKPLALSPDEAAPMLALAEERGLRVGSAPDTVLGTGIQTARRLIDDGAIGQVLTADAHWSAPGHERWHPNPFFYYLPGGGPLLDMGPYYLTALVTMLGPVVRVSGVSIRSPRERTVGTGSRAGEAVPVSVDTGVSGILEHASGAVSRVSFSFDTWATRTPLFEVHGTEGTIAVPDPNRFDDPVEAWTTADQEWRTVEPNAGYAGAGRGYGLADMARAIATDRPHRASGALAQHVLEIMDAIPRSSTEHAVITLTTTVDRPEAVPEGATPDSW</sequence>
<name>A0A3A1U2F5_9MICO</name>
<dbReference type="Pfam" id="PF01408">
    <property type="entry name" value="GFO_IDH_MocA"/>
    <property type="match status" value="1"/>
</dbReference>